<comment type="function">
    <text evidence="1 14">Component of the general transcription and DNA repair factor IIH (TFIIH) core complex, which is involved in general and transcription-coupled nucleotide excision repair (NER) of damaged DNA and, when complexed to TFIIK, in RNA transcription by RNA polymerase II. In NER, TFIIH acts by opening DNA around the lesion to allow the excision of the damaged oligonucleotide and its replacement by a new DNA fragment. In transcription, TFIIH has an essential role in transcription initiation. When the pre-initiation complex (PIC) has been established, TFIIH is required for promoter opening and promoter escape. Phosphorylation of the C-terminal tail (CTD) of the largest subunit of RNA polymerase II by the kinase module TFIIK controls the initiation of transcription.</text>
</comment>
<dbReference type="EMBL" id="CABFWN010000001">
    <property type="protein sequence ID" value="VUG16763.1"/>
    <property type="molecule type" value="Genomic_DNA"/>
</dbReference>
<proteinExistence type="inferred from homology"/>
<evidence type="ECO:0000256" key="3">
    <source>
        <dbReference type="ARBA" id="ARBA00005273"/>
    </source>
</evidence>
<name>A0A7D9GY15_DEKBR</name>
<evidence type="ECO:0000256" key="1">
    <source>
        <dbReference type="ARBA" id="ARBA00002817"/>
    </source>
</evidence>
<evidence type="ECO:0000256" key="8">
    <source>
        <dbReference type="ARBA" id="ARBA00022833"/>
    </source>
</evidence>
<evidence type="ECO:0000256" key="12">
    <source>
        <dbReference type="ARBA" id="ARBA00023242"/>
    </source>
</evidence>
<evidence type="ECO:0000256" key="15">
    <source>
        <dbReference type="SAM" id="MobiDB-lite"/>
    </source>
</evidence>
<gene>
    <name evidence="16" type="primary">TFB4</name>
    <name evidence="16" type="ORF">DEBR0S1_25026G</name>
</gene>
<comment type="similarity">
    <text evidence="3 14">Belongs to the TFB4 family.</text>
</comment>
<dbReference type="Gene3D" id="3.40.50.410">
    <property type="entry name" value="von Willebrand factor, type A domain"/>
    <property type="match status" value="1"/>
</dbReference>
<evidence type="ECO:0000313" key="17">
    <source>
        <dbReference type="Proteomes" id="UP000478008"/>
    </source>
</evidence>
<keyword evidence="7 14" id="KW-0863">Zinc-finger</keyword>
<comment type="subunit">
    <text evidence="14">Component of the 7-subunit TFIIH core complex composed of XPB/SSL2, XPD/RAD3, SSL1, TFB1, TFB2, TFB4 and TFB5, which is active in NER. The core complex associates with the 3-subunit CTD-kinase module TFIIK composed of CCL1, KIN28 and TFB3 to form the 10-subunit holoenzyme (holo-TFIIH) active in transcription.</text>
</comment>
<evidence type="ECO:0000256" key="2">
    <source>
        <dbReference type="ARBA" id="ARBA00004123"/>
    </source>
</evidence>
<dbReference type="PANTHER" id="PTHR12831:SF0">
    <property type="entry name" value="GENERAL TRANSCRIPTION FACTOR IIH SUBUNIT 3"/>
    <property type="match status" value="1"/>
</dbReference>
<accession>A0A7D9GY15</accession>
<keyword evidence="11 14" id="KW-0234">DNA repair</keyword>
<keyword evidence="6 14" id="KW-0227">DNA damage</keyword>
<dbReference type="InterPro" id="IPR004600">
    <property type="entry name" value="TFIIH_Tfb4/GTF2H3"/>
</dbReference>
<evidence type="ECO:0000313" key="16">
    <source>
        <dbReference type="EMBL" id="VUG16763.1"/>
    </source>
</evidence>
<sequence>MDAIADRAFVGLKGNAKDKYHILDETPSLLTVILDINPLEWKKLMDSNNLRFKDVTSALLVMLNSHMALNSGNKVSLYIANSFYHGAKLVFPSFDDDDNDDSQSPNSKEKVDDNSSLEEEKVNEIVKKKRSRQRKVNASRILETTGIYRQFRIIDETIVDSLDKIIKNEPSNLKSLVGKGETHIKGTLSGALSQALSYINRFQNSDEHSGMKARIVCISVSGDNTLPYVSIMNSIFAAQKQKVSVDVCKLGPNSTFLQQASDSTNGVYIYIKHPLGLIQYLSTALFIDPMLRPMVVLPTNTNIDFRASCFITNKVVDIGYVCSVCLCILSVIPEDEICPTCHSKLDHDLIVMLKRKPRVLPLVKKAKRKRNSSTPDINPVKKFREN</sequence>
<evidence type="ECO:0000256" key="10">
    <source>
        <dbReference type="ARBA" id="ARBA00023163"/>
    </source>
</evidence>
<dbReference type="Proteomes" id="UP000478008">
    <property type="component" value="Unassembled WGS sequence"/>
</dbReference>
<dbReference type="GO" id="GO:0000439">
    <property type="term" value="C:transcription factor TFIIH core complex"/>
    <property type="evidence" value="ECO:0007669"/>
    <property type="project" value="UniProtKB-UniRule"/>
</dbReference>
<evidence type="ECO:0000256" key="14">
    <source>
        <dbReference type="RuleBase" id="RU368090"/>
    </source>
</evidence>
<evidence type="ECO:0000256" key="7">
    <source>
        <dbReference type="ARBA" id="ARBA00022771"/>
    </source>
</evidence>
<reference evidence="16 17" key="1">
    <citation type="submission" date="2019-07" db="EMBL/GenBank/DDBJ databases">
        <authorList>
            <person name="Friedrich A."/>
            <person name="Schacherer J."/>
        </authorList>
    </citation>
    <scope>NUCLEOTIDE SEQUENCE [LARGE SCALE GENOMIC DNA]</scope>
</reference>
<evidence type="ECO:0000256" key="5">
    <source>
        <dbReference type="ARBA" id="ARBA00022723"/>
    </source>
</evidence>
<dbReference type="AlphaFoldDB" id="A0A7D9GY15"/>
<dbReference type="GO" id="GO:0005675">
    <property type="term" value="C:transcription factor TFIIH holo complex"/>
    <property type="evidence" value="ECO:0007669"/>
    <property type="project" value="UniProtKB-UniRule"/>
</dbReference>
<keyword evidence="17" id="KW-1185">Reference proteome</keyword>
<dbReference type="Pfam" id="PF03850">
    <property type="entry name" value="Tfb4"/>
    <property type="match status" value="1"/>
</dbReference>
<comment type="subcellular location">
    <subcellularLocation>
        <location evidence="2 14">Nucleus</location>
    </subcellularLocation>
</comment>
<keyword evidence="8 14" id="KW-0862">Zinc</keyword>
<keyword evidence="5 14" id="KW-0479">Metal-binding</keyword>
<dbReference type="PANTHER" id="PTHR12831">
    <property type="entry name" value="TRANSCRIPTION INITIATION FACTOR IIH TFIIH , POLYPEPTIDE 3-RELATED"/>
    <property type="match status" value="1"/>
</dbReference>
<protein>
    <recommendedName>
        <fullName evidence="4 14">General transcription and DNA repair factor IIH subunit TFB4</fullName>
        <shortName evidence="14">TFIIH subunit TFB4</shortName>
    </recommendedName>
    <alternativeName>
        <fullName evidence="13 14">RNA polymerase II transcription factor B subunit 4</fullName>
    </alternativeName>
</protein>
<keyword evidence="12 14" id="KW-0539">Nucleus</keyword>
<evidence type="ECO:0000256" key="13">
    <source>
        <dbReference type="ARBA" id="ARBA00033341"/>
    </source>
</evidence>
<dbReference type="InterPro" id="IPR036465">
    <property type="entry name" value="vWFA_dom_sf"/>
</dbReference>
<dbReference type="GO" id="GO:0008270">
    <property type="term" value="F:zinc ion binding"/>
    <property type="evidence" value="ECO:0007669"/>
    <property type="project" value="UniProtKB-KW"/>
</dbReference>
<dbReference type="GO" id="GO:0006355">
    <property type="term" value="P:regulation of DNA-templated transcription"/>
    <property type="evidence" value="ECO:0007669"/>
    <property type="project" value="InterPro"/>
</dbReference>
<keyword evidence="10 14" id="KW-0804">Transcription</keyword>
<evidence type="ECO:0000256" key="4">
    <source>
        <dbReference type="ARBA" id="ARBA00021280"/>
    </source>
</evidence>
<evidence type="ECO:0000256" key="6">
    <source>
        <dbReference type="ARBA" id="ARBA00022763"/>
    </source>
</evidence>
<feature type="compositionally biased region" description="Basic and acidic residues" evidence="15">
    <location>
        <begin position="107"/>
        <end position="120"/>
    </location>
</feature>
<evidence type="ECO:0000256" key="11">
    <source>
        <dbReference type="ARBA" id="ARBA00023204"/>
    </source>
</evidence>
<dbReference type="GO" id="GO:0006289">
    <property type="term" value="P:nucleotide-excision repair"/>
    <property type="evidence" value="ECO:0007669"/>
    <property type="project" value="UniProtKB-UniRule"/>
</dbReference>
<organism evidence="16 17">
    <name type="scientific">Dekkera bruxellensis</name>
    <name type="common">Brettanomyces custersii</name>
    <dbReference type="NCBI Taxonomy" id="5007"/>
    <lineage>
        <taxon>Eukaryota</taxon>
        <taxon>Fungi</taxon>
        <taxon>Dikarya</taxon>
        <taxon>Ascomycota</taxon>
        <taxon>Saccharomycotina</taxon>
        <taxon>Pichiomycetes</taxon>
        <taxon>Pichiales</taxon>
        <taxon>Pichiaceae</taxon>
        <taxon>Brettanomyces</taxon>
    </lineage>
</organism>
<evidence type="ECO:0000256" key="9">
    <source>
        <dbReference type="ARBA" id="ARBA00023015"/>
    </source>
</evidence>
<keyword evidence="9 14" id="KW-0805">Transcription regulation</keyword>
<feature type="region of interest" description="Disordered" evidence="15">
    <location>
        <begin position="95"/>
        <end position="120"/>
    </location>
</feature>